<dbReference type="InterPro" id="IPR048304">
    <property type="entry name" value="UbiD_Rift_dom"/>
</dbReference>
<dbReference type="GO" id="GO:0016831">
    <property type="term" value="F:carboxy-lyase activity"/>
    <property type="evidence" value="ECO:0007669"/>
    <property type="project" value="InterPro"/>
</dbReference>
<dbReference type="Gene3D" id="3.40.1670.10">
    <property type="entry name" value="UbiD C-terminal domain-like"/>
    <property type="match status" value="1"/>
</dbReference>
<name>A0A809S151_9PROT</name>
<evidence type="ECO:0000259" key="4">
    <source>
        <dbReference type="Pfam" id="PF20696"/>
    </source>
</evidence>
<dbReference type="SUPFAM" id="SSF50475">
    <property type="entry name" value="FMN-binding split barrel"/>
    <property type="match status" value="1"/>
</dbReference>
<evidence type="ECO:0000313" key="5">
    <source>
        <dbReference type="EMBL" id="BBO22267.1"/>
    </source>
</evidence>
<accession>A0A809S151</accession>
<evidence type="ECO:0000259" key="2">
    <source>
        <dbReference type="Pfam" id="PF01977"/>
    </source>
</evidence>
<dbReference type="Proteomes" id="UP000662914">
    <property type="component" value="Chromosome"/>
</dbReference>
<reference evidence="5" key="1">
    <citation type="journal article" name="DNA Res.">
        <title>The physiological potential of anammox bacteria as revealed by their core genome structure.</title>
        <authorList>
            <person name="Okubo T."/>
            <person name="Toyoda A."/>
            <person name="Fukuhara K."/>
            <person name="Uchiyama I."/>
            <person name="Harigaya Y."/>
            <person name="Kuroiwa M."/>
            <person name="Suzuki T."/>
            <person name="Murakami Y."/>
            <person name="Suwa Y."/>
            <person name="Takami H."/>
        </authorList>
    </citation>
    <scope>NUCLEOTIDE SEQUENCE</scope>
    <source>
        <strain evidence="5">317325-3</strain>
    </source>
</reference>
<dbReference type="SUPFAM" id="SSF143968">
    <property type="entry name" value="UbiD C-terminal domain-like"/>
    <property type="match status" value="1"/>
</dbReference>
<dbReference type="InterPro" id="IPR002830">
    <property type="entry name" value="UbiD"/>
</dbReference>
<dbReference type="InterPro" id="IPR049381">
    <property type="entry name" value="UbiD-like_C"/>
</dbReference>
<dbReference type="Pfam" id="PF20695">
    <property type="entry name" value="UbiD_N"/>
    <property type="match status" value="1"/>
</dbReference>
<dbReference type="KEGG" id="ddz:DSYM_29660"/>
<organism evidence="5 6">
    <name type="scientific">Candidatus Desulfobacillus denitrificans</name>
    <dbReference type="NCBI Taxonomy" id="2608985"/>
    <lineage>
        <taxon>Bacteria</taxon>
        <taxon>Pseudomonadati</taxon>
        <taxon>Pseudomonadota</taxon>
        <taxon>Betaproteobacteria</taxon>
        <taxon>Candidatus Desulfobacillus</taxon>
    </lineage>
</organism>
<dbReference type="NCBIfam" id="TIGR00148">
    <property type="entry name" value="UbiD family decarboxylase"/>
    <property type="match status" value="1"/>
</dbReference>
<sequence>MSRRDLRSFLDDLDGDLIRVREPLDPKFEIAALLKEAQGRGRAVLFEQVPGFPGVRIAGNLLSSRRLAARALGTSEERLIDTYVARSTQGVPPVRAQEVPAQEVVHRDPGDVGALLPLMTHHEKDAAPYLTCGMVLARDPASGMRGMGVHRMMYKGKSGGGKRFGILLANPPLSLYLANAEAQGKPLEVAVALGVDPAMLIASVVKTGPLGPDKMEIAGALAGAPVALAPALTVDLEIPARAEVILEGRILPGVREPEGPFGENTGAYFTNRCPVVEVSAVTHRRDFIFPALMPWTADVDTLLSLAGGAELLGQLKGLVRGVVDLELVPGTSSFAAVIAVRDCPRHEVRRLIHLALNIDRRLKVLTVVDDDVDPRDPREVAWAMSTRFLPERDTVIINGLEGYIIDPSSAGDSGSRIGFDATRGAGAQFDKIALPPEAAARARAVLSAIDKG</sequence>
<dbReference type="EMBL" id="AP021857">
    <property type="protein sequence ID" value="BBO22267.1"/>
    <property type="molecule type" value="Genomic_DNA"/>
</dbReference>
<dbReference type="PANTHER" id="PTHR30108:SF21">
    <property type="entry name" value="4-HYDROXYBENZOATE DECARBOXYLASE"/>
    <property type="match status" value="1"/>
</dbReference>
<dbReference type="PANTHER" id="PTHR30108">
    <property type="entry name" value="3-OCTAPRENYL-4-HYDROXYBENZOATE CARBOXY-LYASE-RELATED"/>
    <property type="match status" value="1"/>
</dbReference>
<evidence type="ECO:0000313" key="6">
    <source>
        <dbReference type="Proteomes" id="UP000662914"/>
    </source>
</evidence>
<dbReference type="Pfam" id="PF20696">
    <property type="entry name" value="UbiD_C"/>
    <property type="match status" value="1"/>
</dbReference>
<evidence type="ECO:0000259" key="3">
    <source>
        <dbReference type="Pfam" id="PF20695"/>
    </source>
</evidence>
<feature type="domain" description="3-octaprenyl-4-hydroxybenzoate carboxy-lyase-like C-terminal" evidence="4">
    <location>
        <begin position="302"/>
        <end position="421"/>
    </location>
</feature>
<dbReference type="Pfam" id="PF01977">
    <property type="entry name" value="UbiD"/>
    <property type="match status" value="1"/>
</dbReference>
<proteinExistence type="inferred from homology"/>
<evidence type="ECO:0000256" key="1">
    <source>
        <dbReference type="ARBA" id="ARBA00010021"/>
    </source>
</evidence>
<dbReference type="GO" id="GO:0005737">
    <property type="term" value="C:cytoplasm"/>
    <property type="evidence" value="ECO:0007669"/>
    <property type="project" value="TreeGrafter"/>
</dbReference>
<feature type="domain" description="3-octaprenyl-4-hydroxybenzoate carboxy-lyase-like N-terminal" evidence="3">
    <location>
        <begin position="14"/>
        <end position="85"/>
    </location>
</feature>
<gene>
    <name evidence="5" type="ORF">DSYM_29660</name>
</gene>
<protein>
    <submittedName>
        <fullName evidence="5">UbiD-like carboxylase subunit encoded in anaerobic phenol operon</fullName>
    </submittedName>
</protein>
<dbReference type="AlphaFoldDB" id="A0A809S151"/>
<comment type="similarity">
    <text evidence="1">Belongs to the UbiD family.</text>
</comment>
<feature type="domain" description="3-octaprenyl-4-hydroxybenzoate carboxy-lyase-like Rift-related" evidence="2">
    <location>
        <begin position="95"/>
        <end position="294"/>
    </location>
</feature>
<dbReference type="InterPro" id="IPR049383">
    <property type="entry name" value="UbiD-like_N"/>
</dbReference>